<dbReference type="InterPro" id="IPR007848">
    <property type="entry name" value="Small_mtfrase_dom"/>
</dbReference>
<keyword evidence="1 5" id="KW-0489">Methyltransferase</keyword>
<protein>
    <recommendedName>
        <fullName evidence="5">Release factor glutamine methyltransferase</fullName>
        <shortName evidence="5">RF MTase</shortName>
        <ecNumber evidence="5">2.1.1.297</ecNumber>
    </recommendedName>
    <alternativeName>
        <fullName evidence="5">N5-glutamine methyltransferase PrmC</fullName>
    </alternativeName>
    <alternativeName>
        <fullName evidence="5">Protein-(glutamine-N5) MTase PrmC</fullName>
    </alternativeName>
    <alternativeName>
        <fullName evidence="5">Protein-glutamine N-methyltransferase PrmC</fullName>
    </alternativeName>
</protein>
<dbReference type="EC" id="2.1.1.297" evidence="5"/>
<dbReference type="InterPro" id="IPR004556">
    <property type="entry name" value="HemK-like"/>
</dbReference>
<evidence type="ECO:0000256" key="2">
    <source>
        <dbReference type="ARBA" id="ARBA00022679"/>
    </source>
</evidence>
<evidence type="ECO:0000313" key="9">
    <source>
        <dbReference type="Proteomes" id="UP000219285"/>
    </source>
</evidence>
<keyword evidence="3 5" id="KW-0949">S-adenosyl-L-methionine</keyword>
<dbReference type="GO" id="GO:0102559">
    <property type="term" value="F:peptide chain release factor N(5)-glutamine methyltransferase activity"/>
    <property type="evidence" value="ECO:0007669"/>
    <property type="project" value="UniProtKB-EC"/>
</dbReference>
<dbReference type="OrthoDB" id="9800643at2"/>
<dbReference type="Proteomes" id="UP000219285">
    <property type="component" value="Chromosome"/>
</dbReference>
<dbReference type="InterPro" id="IPR040758">
    <property type="entry name" value="PrmC_N"/>
</dbReference>
<dbReference type="GO" id="GO:0003676">
    <property type="term" value="F:nucleic acid binding"/>
    <property type="evidence" value="ECO:0007669"/>
    <property type="project" value="InterPro"/>
</dbReference>
<comment type="similarity">
    <text evidence="5">Belongs to the protein N5-glutamine methyltransferase family. PrmC subfamily.</text>
</comment>
<dbReference type="Pfam" id="PF17827">
    <property type="entry name" value="PrmC_N"/>
    <property type="match status" value="1"/>
</dbReference>
<keyword evidence="9" id="KW-1185">Reference proteome</keyword>
<sequence>MTKTVTEALQWAKAELAQGESPLLDARILLARSINQSLTYLFTWPEAILTDAQWRTFCAFIERRQKGEPIAYISGERDFWSLSLAVNPATLIPRPETELLVELALARLPSSRPTVCDLGTGTGAVALAIATERPDALITGVDVVPAAVSLAKENAKRNKLEHVCFVHSEWFSALSDKRFDMIVSNPPYVEETSAFLQEGDVRFEPKSALTSGPDGLKDIKIIIEQAPDWLHHQGWLLLEHGYQQGQAVHTFFNQRGFHQVTTVKDGSGHDRITMGLWRTC</sequence>
<dbReference type="CDD" id="cd02440">
    <property type="entry name" value="AdoMet_MTases"/>
    <property type="match status" value="1"/>
</dbReference>
<organism evidence="8 9">
    <name type="scientific">Alteromonas pelagimontana</name>
    <dbReference type="NCBI Taxonomy" id="1858656"/>
    <lineage>
        <taxon>Bacteria</taxon>
        <taxon>Pseudomonadati</taxon>
        <taxon>Pseudomonadota</taxon>
        <taxon>Gammaproteobacteria</taxon>
        <taxon>Alteromonadales</taxon>
        <taxon>Alteromonadaceae</taxon>
        <taxon>Alteromonas/Salinimonas group</taxon>
        <taxon>Alteromonas</taxon>
    </lineage>
</organism>
<reference evidence="8 9" key="2">
    <citation type="submission" date="2020-04" db="EMBL/GenBank/DDBJ databases">
        <title>Complete genome sequence of Alteromonas pelagimontana 5.12T.</title>
        <authorList>
            <person name="Sinha R.K."/>
            <person name="Krishnan K.P."/>
            <person name="Kurian J.P."/>
        </authorList>
    </citation>
    <scope>NUCLEOTIDE SEQUENCE [LARGE SCALE GENOMIC DNA]</scope>
    <source>
        <strain evidence="8 9">5.12</strain>
    </source>
</reference>
<dbReference type="PANTHER" id="PTHR18895">
    <property type="entry name" value="HEMK METHYLTRANSFERASE"/>
    <property type="match status" value="1"/>
</dbReference>
<feature type="binding site" evidence="5">
    <location>
        <begin position="119"/>
        <end position="123"/>
    </location>
    <ligand>
        <name>S-adenosyl-L-methionine</name>
        <dbReference type="ChEBI" id="CHEBI:59789"/>
    </ligand>
</feature>
<dbReference type="PROSITE" id="PS00092">
    <property type="entry name" value="N6_MTASE"/>
    <property type="match status" value="1"/>
</dbReference>
<evidence type="ECO:0000259" key="6">
    <source>
        <dbReference type="Pfam" id="PF05175"/>
    </source>
</evidence>
<accession>A0A6M4M947</accession>
<evidence type="ECO:0000313" key="8">
    <source>
        <dbReference type="EMBL" id="QJR79692.1"/>
    </source>
</evidence>
<reference evidence="9" key="1">
    <citation type="submission" date="2014-12" db="EMBL/GenBank/DDBJ databases">
        <title>Complete genome sequence of a multi-drug resistant Klebsiella pneumoniae.</title>
        <authorList>
            <person name="Hua X."/>
            <person name="Chen Q."/>
            <person name="Li X."/>
            <person name="Feng Y."/>
            <person name="Ruan Z."/>
            <person name="Yu Y."/>
        </authorList>
    </citation>
    <scope>NUCLEOTIDE SEQUENCE [LARGE SCALE GENOMIC DNA]</scope>
    <source>
        <strain evidence="9">5.12</strain>
    </source>
</reference>
<evidence type="ECO:0000256" key="3">
    <source>
        <dbReference type="ARBA" id="ARBA00022691"/>
    </source>
</evidence>
<feature type="binding site" evidence="5">
    <location>
        <position position="185"/>
    </location>
    <ligand>
        <name>S-adenosyl-L-methionine</name>
        <dbReference type="ChEBI" id="CHEBI:59789"/>
    </ligand>
</feature>
<dbReference type="Pfam" id="PF05175">
    <property type="entry name" value="MTS"/>
    <property type="match status" value="1"/>
</dbReference>
<dbReference type="InterPro" id="IPR019874">
    <property type="entry name" value="RF_methyltr_PrmC"/>
</dbReference>
<dbReference type="Gene3D" id="1.10.8.10">
    <property type="entry name" value="DNA helicase RuvA subunit, C-terminal domain"/>
    <property type="match status" value="1"/>
</dbReference>
<feature type="domain" description="Methyltransferase small" evidence="6">
    <location>
        <begin position="105"/>
        <end position="193"/>
    </location>
</feature>
<evidence type="ECO:0000256" key="5">
    <source>
        <dbReference type="HAMAP-Rule" id="MF_02126"/>
    </source>
</evidence>
<name>A0A6M4M947_9ALTE</name>
<evidence type="ECO:0000256" key="4">
    <source>
        <dbReference type="ARBA" id="ARBA00048391"/>
    </source>
</evidence>
<dbReference type="GO" id="GO:0032259">
    <property type="term" value="P:methylation"/>
    <property type="evidence" value="ECO:0007669"/>
    <property type="project" value="UniProtKB-KW"/>
</dbReference>
<dbReference type="InterPro" id="IPR050320">
    <property type="entry name" value="N5-glutamine_MTase"/>
</dbReference>
<proteinExistence type="inferred from homology"/>
<dbReference type="InterPro" id="IPR029063">
    <property type="entry name" value="SAM-dependent_MTases_sf"/>
</dbReference>
<dbReference type="FunFam" id="3.40.50.150:FF:000053">
    <property type="entry name" value="Release factor glutamine methyltransferase"/>
    <property type="match status" value="1"/>
</dbReference>
<gene>
    <name evidence="5 8" type="primary">prmC</name>
    <name evidence="8" type="ORF">CA267_002185</name>
</gene>
<comment type="catalytic activity">
    <reaction evidence="4 5">
        <text>L-glutaminyl-[peptide chain release factor] + S-adenosyl-L-methionine = N(5)-methyl-L-glutaminyl-[peptide chain release factor] + S-adenosyl-L-homocysteine + H(+)</text>
        <dbReference type="Rhea" id="RHEA:42896"/>
        <dbReference type="Rhea" id="RHEA-COMP:10271"/>
        <dbReference type="Rhea" id="RHEA-COMP:10272"/>
        <dbReference type="ChEBI" id="CHEBI:15378"/>
        <dbReference type="ChEBI" id="CHEBI:30011"/>
        <dbReference type="ChEBI" id="CHEBI:57856"/>
        <dbReference type="ChEBI" id="CHEBI:59789"/>
        <dbReference type="ChEBI" id="CHEBI:61891"/>
        <dbReference type="EC" id="2.1.1.297"/>
    </reaction>
</comment>
<comment type="function">
    <text evidence="5">Methylates the class 1 translation termination release factors RF1/PrfA and RF2/PrfB on the glutamine residue of the universally conserved GGQ motif.</text>
</comment>
<feature type="binding site" evidence="5">
    <location>
        <position position="142"/>
    </location>
    <ligand>
        <name>S-adenosyl-L-methionine</name>
        <dbReference type="ChEBI" id="CHEBI:59789"/>
    </ligand>
</feature>
<evidence type="ECO:0000256" key="1">
    <source>
        <dbReference type="ARBA" id="ARBA00022603"/>
    </source>
</evidence>
<dbReference type="EMBL" id="CP052766">
    <property type="protein sequence ID" value="QJR79692.1"/>
    <property type="molecule type" value="Genomic_DNA"/>
</dbReference>
<dbReference type="SUPFAM" id="SSF53335">
    <property type="entry name" value="S-adenosyl-L-methionine-dependent methyltransferases"/>
    <property type="match status" value="1"/>
</dbReference>
<dbReference type="NCBIfam" id="TIGR00536">
    <property type="entry name" value="hemK_fam"/>
    <property type="match status" value="1"/>
</dbReference>
<evidence type="ECO:0000259" key="7">
    <source>
        <dbReference type="Pfam" id="PF17827"/>
    </source>
</evidence>
<dbReference type="HAMAP" id="MF_02126">
    <property type="entry name" value="RF_methyltr_PrmC"/>
    <property type="match status" value="1"/>
</dbReference>
<feature type="binding site" evidence="5">
    <location>
        <begin position="185"/>
        <end position="188"/>
    </location>
    <ligand>
        <name>substrate</name>
    </ligand>
</feature>
<dbReference type="AlphaFoldDB" id="A0A6M4M947"/>
<dbReference type="InterPro" id="IPR002052">
    <property type="entry name" value="DNA_methylase_N6_adenine_CS"/>
</dbReference>
<dbReference type="Gene3D" id="3.40.50.150">
    <property type="entry name" value="Vaccinia Virus protein VP39"/>
    <property type="match status" value="1"/>
</dbReference>
<feature type="domain" description="Release factor glutamine methyltransferase N-terminal" evidence="7">
    <location>
        <begin position="7"/>
        <end position="75"/>
    </location>
</feature>
<feature type="binding site" evidence="5">
    <location>
        <position position="170"/>
    </location>
    <ligand>
        <name>S-adenosyl-L-methionine</name>
        <dbReference type="ChEBI" id="CHEBI:59789"/>
    </ligand>
</feature>
<dbReference type="KEGG" id="apel:CA267_002185"/>
<dbReference type="NCBIfam" id="TIGR03534">
    <property type="entry name" value="RF_mod_PrmC"/>
    <property type="match status" value="1"/>
</dbReference>
<keyword evidence="2 5" id="KW-0808">Transferase</keyword>
<dbReference type="RefSeq" id="WP_075608991.1">
    <property type="nucleotide sequence ID" value="NZ_CP052766.1"/>
</dbReference>
<dbReference type="PANTHER" id="PTHR18895:SF74">
    <property type="entry name" value="MTRF1L RELEASE FACTOR GLUTAMINE METHYLTRANSFERASE"/>
    <property type="match status" value="1"/>
</dbReference>